<organism evidence="1 2">
    <name type="scientific">Diversispora epigaea</name>
    <dbReference type="NCBI Taxonomy" id="1348612"/>
    <lineage>
        <taxon>Eukaryota</taxon>
        <taxon>Fungi</taxon>
        <taxon>Fungi incertae sedis</taxon>
        <taxon>Mucoromycota</taxon>
        <taxon>Glomeromycotina</taxon>
        <taxon>Glomeromycetes</taxon>
        <taxon>Diversisporales</taxon>
        <taxon>Diversisporaceae</taxon>
        <taxon>Diversispora</taxon>
    </lineage>
</organism>
<reference evidence="1 2" key="1">
    <citation type="submission" date="2018-08" db="EMBL/GenBank/DDBJ databases">
        <title>Genome and evolution of the arbuscular mycorrhizal fungus Diversispora epigaea (formerly Glomus versiforme) and its bacterial endosymbionts.</title>
        <authorList>
            <person name="Sun X."/>
            <person name="Fei Z."/>
            <person name="Harrison M."/>
        </authorList>
    </citation>
    <scope>NUCLEOTIDE SEQUENCE [LARGE SCALE GENOMIC DNA]</scope>
    <source>
        <strain evidence="1 2">IT104</strain>
    </source>
</reference>
<dbReference type="Proteomes" id="UP000266861">
    <property type="component" value="Unassembled WGS sequence"/>
</dbReference>
<keyword evidence="2" id="KW-1185">Reference proteome</keyword>
<gene>
    <name evidence="1" type="ORF">Glove_130g192</name>
</gene>
<comment type="caution">
    <text evidence="1">The sequence shown here is derived from an EMBL/GenBank/DDBJ whole genome shotgun (WGS) entry which is preliminary data.</text>
</comment>
<evidence type="ECO:0000313" key="2">
    <source>
        <dbReference type="Proteomes" id="UP000266861"/>
    </source>
</evidence>
<name>A0A397J4R1_9GLOM</name>
<dbReference type="EMBL" id="PQFF01000121">
    <property type="protein sequence ID" value="RHZ81006.1"/>
    <property type="molecule type" value="Genomic_DNA"/>
</dbReference>
<dbReference type="AlphaFoldDB" id="A0A397J4R1"/>
<accession>A0A397J4R1</accession>
<proteinExistence type="predicted"/>
<protein>
    <submittedName>
        <fullName evidence="1">Uncharacterized protein</fullName>
    </submittedName>
</protein>
<sequence>MNNILLKEEGKEAMTFQINAFLTVNPHEVITASLVLTNKNILNNLIRDSDQSCASYNYMMILWKEDYTRHNVREVLTNNFATRMTYQPIEKISPSNAQYADIWVKNAFNIGDDYFANMVTKGDLFKI</sequence>
<evidence type="ECO:0000313" key="1">
    <source>
        <dbReference type="EMBL" id="RHZ81006.1"/>
    </source>
</evidence>